<dbReference type="GO" id="GO:0032259">
    <property type="term" value="P:methylation"/>
    <property type="evidence" value="ECO:0007669"/>
    <property type="project" value="UniProtKB-KW"/>
</dbReference>
<evidence type="ECO:0000256" key="7">
    <source>
        <dbReference type="ARBA" id="ARBA00022763"/>
    </source>
</evidence>
<evidence type="ECO:0000256" key="3">
    <source>
        <dbReference type="ARBA" id="ARBA00011918"/>
    </source>
</evidence>
<evidence type="ECO:0000256" key="2">
    <source>
        <dbReference type="ARBA" id="ARBA00008711"/>
    </source>
</evidence>
<dbReference type="NCBIfam" id="TIGR00589">
    <property type="entry name" value="ogt"/>
    <property type="match status" value="1"/>
</dbReference>
<comment type="caution">
    <text evidence="13">The sequence shown here is derived from an EMBL/GenBank/DDBJ whole genome shotgun (WGS) entry which is preliminary data.</text>
</comment>
<dbReference type="EMBL" id="BCMY01000004">
    <property type="protein sequence ID" value="GAQ39285.1"/>
    <property type="molecule type" value="Genomic_DNA"/>
</dbReference>
<evidence type="ECO:0000313" key="13">
    <source>
        <dbReference type="EMBL" id="GAQ39285.1"/>
    </source>
</evidence>
<dbReference type="VEuPathDB" id="FungiDB:ASPNIDRAFT2_1144060"/>
<name>A0A100IDK1_ASPNG</name>
<dbReference type="VEuPathDB" id="FungiDB:An07g05970"/>
<sequence length="788" mass="88688">MIKKITTHPTLPSHRRKIYLALLSVPAGRWTTYAALAKHIGSSPRAVGAAMRLNPFAPEVPCHRVLGGNGKLLVGYSGAEGSGGAKKKAKDGVGMKKRMLEEEGIEFTTEGMARGLCFEGFGMVVKHVGGPEIFVGIVYNTIDPLAKSLQGKIIDFEKLDDIRQKQATGLDIWHCSNGGYLNYIRDTRSPLYWRAYVGQSENLHRRISQHTNAIRKDSANNLHYYIIKEGAGYRYANFIRPWTIPFPGRTDRVTRSVFNNVLEKVMYLAFQSLPARTLEQVFGPPENRKELGYTVRDQAVCLLEESPDPEIKKWPSFRRSLKAQRDQDSQQSHKRVKSSFWNSMTPFDHLAALWDAIETNTELENPHLPQPEDSIWRIQEEEPIDLSSWFKSVSASILQQGNLTQADLESPVGSTRAPIGIILDHAPSCAYGDGRPNLPWGLHESGFTKTNSLIWSFNLQKFTNISVWLDIEESRINRTFIRSPAPLGGLWATKAREACQLGTLFRFVSNITGTKLRQGFYESAVSLTLIIRDWDDENNKKIKKIAPANLEPLLQAWLAKNGFETEEQIHRLEQSAGGSLRYGLLVLSLVVPRQVRSTGVRRIPDSKAKRRGTIGRNILSAVKLLYLELHPGSSTPEEYKVTGEYNAADEHAIHEAAMCGVMLDDEDSDREYTEIPEPKLAANTRIGNFKNRLCLALGCWYQGRERAPGHYSVDIQHTKIHINATRENHKGGFWVKAELSPPGVRNPNVWAQDIRDGDPGARLAFRISIKESDGQETFVRYASHKSWQ</sequence>
<dbReference type="OMA" id="VEICQRP"/>
<comment type="catalytic activity">
    <reaction evidence="1">
        <text>a 4-O-methyl-thymidine in DNA + L-cysteinyl-[protein] = a thymidine in DNA + S-methyl-L-cysteinyl-[protein]</text>
        <dbReference type="Rhea" id="RHEA:53428"/>
        <dbReference type="Rhea" id="RHEA-COMP:10131"/>
        <dbReference type="Rhea" id="RHEA-COMP:10132"/>
        <dbReference type="Rhea" id="RHEA-COMP:13555"/>
        <dbReference type="Rhea" id="RHEA-COMP:13556"/>
        <dbReference type="ChEBI" id="CHEBI:29950"/>
        <dbReference type="ChEBI" id="CHEBI:82612"/>
        <dbReference type="ChEBI" id="CHEBI:137386"/>
        <dbReference type="ChEBI" id="CHEBI:137387"/>
        <dbReference type="EC" id="2.1.1.63"/>
    </reaction>
</comment>
<dbReference type="GO" id="GO:0003908">
    <property type="term" value="F:methylated-DNA-[protein]-cysteine S-methyltransferase activity"/>
    <property type="evidence" value="ECO:0007669"/>
    <property type="project" value="UniProtKB-EC"/>
</dbReference>
<evidence type="ECO:0000256" key="4">
    <source>
        <dbReference type="ARBA" id="ARBA00015377"/>
    </source>
</evidence>
<dbReference type="VEuPathDB" id="FungiDB:An11g01470"/>
<dbReference type="VEuPathDB" id="FungiDB:M747DRAFT_250960"/>
<keyword evidence="8" id="KW-0234">DNA repair</keyword>
<evidence type="ECO:0000256" key="8">
    <source>
        <dbReference type="ARBA" id="ARBA00023204"/>
    </source>
</evidence>
<keyword evidence="5" id="KW-0489">Methyltransferase</keyword>
<dbReference type="PANTHER" id="PTHR10815:SF13">
    <property type="entry name" value="METHYLATED-DNA--PROTEIN-CYSTEINE METHYLTRANSFERASE"/>
    <property type="match status" value="1"/>
</dbReference>
<evidence type="ECO:0000256" key="11">
    <source>
        <dbReference type="ARBA" id="ARBA00049348"/>
    </source>
</evidence>
<dbReference type="CDD" id="cd06445">
    <property type="entry name" value="ATase"/>
    <property type="match status" value="1"/>
</dbReference>
<dbReference type="VEuPathDB" id="FungiDB:ATCC64974_47410"/>
<dbReference type="PROSITE" id="PS00374">
    <property type="entry name" value="MGMT"/>
    <property type="match status" value="1"/>
</dbReference>
<dbReference type="InterPro" id="IPR036217">
    <property type="entry name" value="MethylDNA_cys_MeTrfase_DNAb"/>
</dbReference>
<evidence type="ECO:0000256" key="5">
    <source>
        <dbReference type="ARBA" id="ARBA00022603"/>
    </source>
</evidence>
<dbReference type="Proteomes" id="UP000068243">
    <property type="component" value="Unassembled WGS sequence"/>
</dbReference>
<evidence type="ECO:0000256" key="10">
    <source>
        <dbReference type="ARBA" id="ARBA00031621"/>
    </source>
</evidence>
<evidence type="ECO:0000313" key="14">
    <source>
        <dbReference type="Proteomes" id="UP000068243"/>
    </source>
</evidence>
<evidence type="ECO:0000256" key="1">
    <source>
        <dbReference type="ARBA" id="ARBA00001286"/>
    </source>
</evidence>
<dbReference type="EC" id="2.1.1.63" evidence="3"/>
<comment type="catalytic activity">
    <reaction evidence="11">
        <text>a 6-O-methyl-2'-deoxyguanosine in DNA + L-cysteinyl-[protein] = S-methyl-L-cysteinyl-[protein] + a 2'-deoxyguanosine in DNA</text>
        <dbReference type="Rhea" id="RHEA:24000"/>
        <dbReference type="Rhea" id="RHEA-COMP:10131"/>
        <dbReference type="Rhea" id="RHEA-COMP:10132"/>
        <dbReference type="Rhea" id="RHEA-COMP:11367"/>
        <dbReference type="Rhea" id="RHEA-COMP:11368"/>
        <dbReference type="ChEBI" id="CHEBI:29950"/>
        <dbReference type="ChEBI" id="CHEBI:82612"/>
        <dbReference type="ChEBI" id="CHEBI:85445"/>
        <dbReference type="ChEBI" id="CHEBI:85448"/>
        <dbReference type="EC" id="2.1.1.63"/>
    </reaction>
</comment>
<reference evidence="14" key="1">
    <citation type="journal article" date="2016" name="Genome Announc.">
        <title>Draft genome sequence of Aspergillus niger strain An76.</title>
        <authorList>
            <person name="Gong W."/>
            <person name="Cheng Z."/>
            <person name="Zhang H."/>
            <person name="Liu L."/>
            <person name="Gao P."/>
            <person name="Wang L."/>
        </authorList>
    </citation>
    <scope>NUCLEOTIDE SEQUENCE [LARGE SCALE GENOMIC DNA]</scope>
    <source>
        <strain evidence="14">An76</strain>
    </source>
</reference>
<gene>
    <name evidence="13" type="ORF">ABL_03052</name>
</gene>
<dbReference type="CDD" id="cd00719">
    <property type="entry name" value="GIY-YIG_SF"/>
    <property type="match status" value="1"/>
</dbReference>
<dbReference type="PaxDb" id="5061-CADANGAP00005753"/>
<feature type="domain" description="Methylated-DNA-[protein]-cysteine S-methyltransferase DNA binding" evidence="12">
    <location>
        <begin position="15"/>
        <end position="105"/>
    </location>
</feature>
<proteinExistence type="inferred from homology"/>
<keyword evidence="6" id="KW-0808">Transferase</keyword>
<dbReference type="SUPFAM" id="SSF46767">
    <property type="entry name" value="Methylated DNA-protein cysteine methyltransferase, C-terminal domain"/>
    <property type="match status" value="1"/>
</dbReference>
<comment type="similarity">
    <text evidence="2">Belongs to the MGMT family.</text>
</comment>
<dbReference type="Pfam" id="PF01035">
    <property type="entry name" value="DNA_binding_1"/>
    <property type="match status" value="1"/>
</dbReference>
<evidence type="ECO:0000256" key="6">
    <source>
        <dbReference type="ARBA" id="ARBA00022679"/>
    </source>
</evidence>
<dbReference type="VEuPathDB" id="FungiDB:ASPNIDRAFT2_1131042"/>
<protein>
    <recommendedName>
        <fullName evidence="4">Methylated-DNA--protein-cysteine methyltransferase</fullName>
        <ecNumber evidence="3">2.1.1.63</ecNumber>
    </recommendedName>
    <alternativeName>
        <fullName evidence="9">6-O-methylguanine-DNA methyltransferase</fullName>
    </alternativeName>
    <alternativeName>
        <fullName evidence="10">O-6-methylguanine-DNA-alkyltransferase</fullName>
    </alternativeName>
</protein>
<dbReference type="PANTHER" id="PTHR10815">
    <property type="entry name" value="METHYLATED-DNA--PROTEIN-CYSTEINE METHYLTRANSFERASE"/>
    <property type="match status" value="1"/>
</dbReference>
<evidence type="ECO:0000259" key="12">
    <source>
        <dbReference type="Pfam" id="PF01035"/>
    </source>
</evidence>
<dbReference type="Gene3D" id="1.10.10.10">
    <property type="entry name" value="Winged helix-like DNA-binding domain superfamily/Winged helix DNA-binding domain"/>
    <property type="match status" value="1"/>
</dbReference>
<dbReference type="InterPro" id="IPR014048">
    <property type="entry name" value="MethylDNA_cys_MeTrfase_DNA-bd"/>
</dbReference>
<evidence type="ECO:0000256" key="9">
    <source>
        <dbReference type="ARBA" id="ARBA00030795"/>
    </source>
</evidence>
<dbReference type="InterPro" id="IPR036388">
    <property type="entry name" value="WH-like_DNA-bd_sf"/>
</dbReference>
<dbReference type="VEuPathDB" id="FungiDB:M747DRAFT_302388"/>
<organism evidence="13 14">
    <name type="scientific">Aspergillus niger</name>
    <dbReference type="NCBI Taxonomy" id="5061"/>
    <lineage>
        <taxon>Eukaryota</taxon>
        <taxon>Fungi</taxon>
        <taxon>Dikarya</taxon>
        <taxon>Ascomycota</taxon>
        <taxon>Pezizomycotina</taxon>
        <taxon>Eurotiomycetes</taxon>
        <taxon>Eurotiomycetidae</taxon>
        <taxon>Eurotiales</taxon>
        <taxon>Aspergillaceae</taxon>
        <taxon>Aspergillus</taxon>
        <taxon>Aspergillus subgen. Circumdati</taxon>
    </lineage>
</organism>
<keyword evidence="7" id="KW-0227">DNA damage</keyword>
<dbReference type="AlphaFoldDB" id="A0A100IDK1"/>
<accession>A0A100IDK1</accession>
<dbReference type="GO" id="GO:0006281">
    <property type="term" value="P:DNA repair"/>
    <property type="evidence" value="ECO:0007669"/>
    <property type="project" value="UniProtKB-KW"/>
</dbReference>
<dbReference type="InterPro" id="IPR001497">
    <property type="entry name" value="MethylDNA_cys_MeTrfase_AS"/>
</dbReference>
<dbReference type="OrthoDB" id="4369670at2759"/>